<dbReference type="Pfam" id="PF14355">
    <property type="entry name" value="Abi_C"/>
    <property type="match status" value="1"/>
</dbReference>
<organism evidence="2 3">
    <name type="scientific">Burkholderia aenigmatica</name>
    <dbReference type="NCBI Taxonomy" id="2015348"/>
    <lineage>
        <taxon>Bacteria</taxon>
        <taxon>Pseudomonadati</taxon>
        <taxon>Pseudomonadota</taxon>
        <taxon>Betaproteobacteria</taxon>
        <taxon>Burkholderiales</taxon>
        <taxon>Burkholderiaceae</taxon>
        <taxon>Burkholderia</taxon>
        <taxon>Burkholderia cepacia complex</taxon>
    </lineage>
</organism>
<feature type="domain" description="Abortive infection protein-like C-terminal" evidence="1">
    <location>
        <begin position="223"/>
        <end position="297"/>
    </location>
</feature>
<dbReference type="Proteomes" id="UP000494301">
    <property type="component" value="Unassembled WGS sequence"/>
</dbReference>
<evidence type="ECO:0000313" key="2">
    <source>
        <dbReference type="EMBL" id="CAB3972622.1"/>
    </source>
</evidence>
<dbReference type="RefSeq" id="WP_175223209.1">
    <property type="nucleotide sequence ID" value="NZ_CABWIL020000034.1"/>
</dbReference>
<accession>A0A6J5JLF4</accession>
<gene>
    <name evidence="2" type="ORF">BLA3211_07061</name>
</gene>
<sequence length="317" mass="34433">MRDLIKARAAHLKRVQSKKEAVQASVRELADTLESELGHLQVSGESSIVRVEAPPGVAESPTELRWRFENHRLLVVAGDDLSDVARRDIYDGFSGYLESTWTPDRCPEYWLAPLLATEVVTSLVHNIGGDRLDDKEARLDGVLAAVRTLLSAESAAIDAEMSESLDAAGDDNLVRLWQDAVDATYAETADALTRCSRFLEATCAKILRERGIALPKDKSMSPLVKACLDTLTWPDAKEAEEDVRRLLGGIQGICGAIGALRTHFGTAHGASSHLPPLDPGYAVFVKQATVAAAHFLLNRHQVNPPVPRTDDASSAPR</sequence>
<proteinExistence type="predicted"/>
<reference evidence="2 3" key="1">
    <citation type="submission" date="2020-04" db="EMBL/GenBank/DDBJ databases">
        <authorList>
            <person name="Depoorter E."/>
        </authorList>
    </citation>
    <scope>NUCLEOTIDE SEQUENCE [LARGE SCALE GENOMIC DNA]</scope>
    <source>
        <strain evidence="2 3">BCC0217</strain>
    </source>
</reference>
<name>A0A6J5JLF4_9BURK</name>
<dbReference type="EMBL" id="CABWIL020000034">
    <property type="protein sequence ID" value="CAB3972622.1"/>
    <property type="molecule type" value="Genomic_DNA"/>
</dbReference>
<evidence type="ECO:0000313" key="3">
    <source>
        <dbReference type="Proteomes" id="UP000494301"/>
    </source>
</evidence>
<evidence type="ECO:0000259" key="1">
    <source>
        <dbReference type="Pfam" id="PF14355"/>
    </source>
</evidence>
<dbReference type="InterPro" id="IPR026001">
    <property type="entry name" value="Abi-like_C"/>
</dbReference>
<dbReference type="AlphaFoldDB" id="A0A6J5JLF4"/>
<protein>
    <recommendedName>
        <fullName evidence="1">Abortive infection protein-like C-terminal domain-containing protein</fullName>
    </recommendedName>
</protein>